<dbReference type="PANTHER" id="PTHR46630:SF1">
    <property type="entry name" value="TETRATRICOPEPTIDE REPEAT PROTEIN 29"/>
    <property type="match status" value="1"/>
</dbReference>
<evidence type="ECO:0000256" key="1">
    <source>
        <dbReference type="ARBA" id="ARBA00004496"/>
    </source>
</evidence>
<dbReference type="InterPro" id="IPR000792">
    <property type="entry name" value="Tscrpt_reg_LuxR_C"/>
</dbReference>
<dbReference type="GO" id="GO:0006355">
    <property type="term" value="P:regulation of DNA-templated transcription"/>
    <property type="evidence" value="ECO:0007669"/>
    <property type="project" value="InterPro"/>
</dbReference>
<evidence type="ECO:0000256" key="3">
    <source>
        <dbReference type="ARBA" id="ARBA00022737"/>
    </source>
</evidence>
<reference evidence="9 10" key="1">
    <citation type="submission" date="2014-12" db="EMBL/GenBank/DDBJ databases">
        <title>Genome sequence of Flavobacterium beibuense RSKm HC5.</title>
        <authorList>
            <person name="Kim J.F."/>
            <person name="Song J.Y."/>
            <person name="Kwak M.-J."/>
            <person name="Lee S.-W."/>
        </authorList>
    </citation>
    <scope>NUCLEOTIDE SEQUENCE [LARGE SCALE GENOMIC DNA]</scope>
    <source>
        <strain evidence="9 10">RSKm HC5</strain>
    </source>
</reference>
<dbReference type="Pfam" id="PF00196">
    <property type="entry name" value="GerE"/>
    <property type="match status" value="1"/>
</dbReference>
<dbReference type="Proteomes" id="UP000289775">
    <property type="component" value="Unassembled WGS sequence"/>
</dbReference>
<dbReference type="SUPFAM" id="SSF48452">
    <property type="entry name" value="TPR-like"/>
    <property type="match status" value="2"/>
</dbReference>
<evidence type="ECO:0000256" key="4">
    <source>
        <dbReference type="ARBA" id="ARBA00022803"/>
    </source>
</evidence>
<comment type="caution">
    <text evidence="9">The sequence shown here is derived from an EMBL/GenBank/DDBJ whole genome shotgun (WGS) entry which is preliminary data.</text>
</comment>
<sequence length="613" mass="71255">MRTKLLLATLLLTAFCYGQEFKFNEINTTGRQLVFAKPDSAIAYIKKGLREAKRKKVHDTIVSDLYNLYGVRELMLTEFDSAIYYFQKSADYSKGFTERQTKPLINVAISIRNKGDYDESIKRLNNLLKSGNPSNKSKAIIYGELASNYTLKFDNDTAIKYLLKAIDVLKNLKNDVEIYSVKQKLANIYLVKGNYNFGLDLYRECIEGFKKSDDLKNYYYTLLNKAECLIQLDRLDEAKKDLRISLEGLKAYNDIAVMGVAYSKIGHIEVREGNEKQAMEDYQHAMDNLLMVNSPYVIRIGMEYINHLNRYGQKNKSLKIIDQVTDTDSYKNANIEDKMYFLQAMADTYNLTGNYKKAAENYVETVKLKDSIAIMDKESALNEVQGRLQNELQREKNIALENRNEALEQNAKKNRIIFWSSIIISLAIIALILFILRAVRLKSQLQNEELKTIAAEKNLLEQQAQHDKEFFDAQKERIKEKQRELTSSALRMANIQDSINDIIDKCKDNSLTSINEVRKELQHLVKQKDYWKQFETRFNKVHPEFNTFLADKFENLTKNDLEFCSLLKLNLSNKEIASLLQISHESVITKKYRIKKKMNIQEDVEFDKLIMEI</sequence>
<feature type="domain" description="HTH luxR-type" evidence="8">
    <location>
        <begin position="553"/>
        <end position="610"/>
    </location>
</feature>
<dbReference type="InterPro" id="IPR036388">
    <property type="entry name" value="WH-like_DNA-bd_sf"/>
</dbReference>
<name>A0A444WCW9_9FLAO</name>
<comment type="subcellular location">
    <subcellularLocation>
        <location evidence="1">Cytoplasm</location>
    </subcellularLocation>
</comment>
<dbReference type="OrthoDB" id="1090267at2"/>
<dbReference type="InterPro" id="IPR019734">
    <property type="entry name" value="TPR_rpt"/>
</dbReference>
<dbReference type="InterPro" id="IPR011990">
    <property type="entry name" value="TPR-like_helical_dom_sf"/>
</dbReference>
<dbReference type="RefSeq" id="WP_129750347.1">
    <property type="nucleotide sequence ID" value="NZ_JUIW01000004.1"/>
</dbReference>
<evidence type="ECO:0000256" key="7">
    <source>
        <dbReference type="SAM" id="Phobius"/>
    </source>
</evidence>
<accession>A0A444WCW9</accession>
<keyword evidence="4" id="KW-0802">TPR repeat</keyword>
<evidence type="ECO:0000256" key="2">
    <source>
        <dbReference type="ARBA" id="ARBA00022490"/>
    </source>
</evidence>
<evidence type="ECO:0000313" key="10">
    <source>
        <dbReference type="Proteomes" id="UP000289775"/>
    </source>
</evidence>
<dbReference type="SMART" id="SM00028">
    <property type="entry name" value="TPR"/>
    <property type="match status" value="5"/>
</dbReference>
<evidence type="ECO:0000256" key="6">
    <source>
        <dbReference type="SAM" id="Coils"/>
    </source>
</evidence>
<keyword evidence="2" id="KW-0963">Cytoplasm</keyword>
<keyword evidence="7" id="KW-0472">Membrane</keyword>
<dbReference type="InterPro" id="IPR016032">
    <property type="entry name" value="Sig_transdc_resp-reg_C-effctor"/>
</dbReference>
<keyword evidence="7" id="KW-1133">Transmembrane helix</keyword>
<dbReference type="Gene3D" id="1.25.40.10">
    <property type="entry name" value="Tetratricopeptide repeat domain"/>
    <property type="match status" value="1"/>
</dbReference>
<dbReference type="EMBL" id="JUIW01000004">
    <property type="protein sequence ID" value="RYJ43681.1"/>
    <property type="molecule type" value="Genomic_DNA"/>
</dbReference>
<dbReference type="GO" id="GO:0003677">
    <property type="term" value="F:DNA binding"/>
    <property type="evidence" value="ECO:0007669"/>
    <property type="project" value="InterPro"/>
</dbReference>
<dbReference type="PANTHER" id="PTHR46630">
    <property type="entry name" value="TETRATRICOPEPTIDE REPEAT PROTEIN 29"/>
    <property type="match status" value="1"/>
</dbReference>
<comment type="similarity">
    <text evidence="5">Belongs to the Rap family.</text>
</comment>
<feature type="transmembrane region" description="Helical" evidence="7">
    <location>
        <begin position="416"/>
        <end position="436"/>
    </location>
</feature>
<keyword evidence="3" id="KW-0677">Repeat</keyword>
<dbReference type="SMART" id="SM00421">
    <property type="entry name" value="HTH_LUXR"/>
    <property type="match status" value="1"/>
</dbReference>
<dbReference type="InterPro" id="IPR051476">
    <property type="entry name" value="Bac_ResReg_Asp_Phosphatase"/>
</dbReference>
<feature type="coiled-coil region" evidence="6">
    <location>
        <begin position="374"/>
        <end position="410"/>
    </location>
</feature>
<keyword evidence="10" id="KW-1185">Reference proteome</keyword>
<protein>
    <submittedName>
        <fullName evidence="9">Tetratricopeptide TPR_2</fullName>
    </submittedName>
</protein>
<organism evidence="9 10">
    <name type="scientific">Flavobacterium beibuense</name>
    <dbReference type="NCBI Taxonomy" id="657326"/>
    <lineage>
        <taxon>Bacteria</taxon>
        <taxon>Pseudomonadati</taxon>
        <taxon>Bacteroidota</taxon>
        <taxon>Flavobacteriia</taxon>
        <taxon>Flavobacteriales</taxon>
        <taxon>Flavobacteriaceae</taxon>
        <taxon>Flavobacterium</taxon>
    </lineage>
</organism>
<dbReference type="GO" id="GO:0005737">
    <property type="term" value="C:cytoplasm"/>
    <property type="evidence" value="ECO:0007669"/>
    <property type="project" value="UniProtKB-SubCell"/>
</dbReference>
<dbReference type="SUPFAM" id="SSF46894">
    <property type="entry name" value="C-terminal effector domain of the bipartite response regulators"/>
    <property type="match status" value="1"/>
</dbReference>
<dbReference type="Gene3D" id="1.10.10.10">
    <property type="entry name" value="Winged helix-like DNA-binding domain superfamily/Winged helix DNA-binding domain"/>
    <property type="match status" value="1"/>
</dbReference>
<proteinExistence type="inferred from homology"/>
<evidence type="ECO:0000256" key="5">
    <source>
        <dbReference type="ARBA" id="ARBA00038253"/>
    </source>
</evidence>
<keyword evidence="6" id="KW-0175">Coiled coil</keyword>
<evidence type="ECO:0000259" key="8">
    <source>
        <dbReference type="SMART" id="SM00421"/>
    </source>
</evidence>
<keyword evidence="7" id="KW-0812">Transmembrane</keyword>
<gene>
    <name evidence="9" type="ORF">NU09_1189</name>
</gene>
<evidence type="ECO:0000313" key="9">
    <source>
        <dbReference type="EMBL" id="RYJ43681.1"/>
    </source>
</evidence>
<dbReference type="AlphaFoldDB" id="A0A444WCW9"/>